<comment type="caution">
    <text evidence="1">The sequence shown here is derived from an EMBL/GenBank/DDBJ whole genome shotgun (WGS) entry which is preliminary data.</text>
</comment>
<evidence type="ECO:0000313" key="2">
    <source>
        <dbReference type="Proteomes" id="UP000287651"/>
    </source>
</evidence>
<reference evidence="1 2" key="1">
    <citation type="journal article" date="2014" name="Agronomy (Basel)">
        <title>A Draft Genome Sequence for Ensete ventricosum, the Drought-Tolerant Tree Against Hunger.</title>
        <authorList>
            <person name="Harrison J."/>
            <person name="Moore K.A."/>
            <person name="Paszkiewicz K."/>
            <person name="Jones T."/>
            <person name="Grant M."/>
            <person name="Ambacheew D."/>
            <person name="Muzemil S."/>
            <person name="Studholme D.J."/>
        </authorList>
    </citation>
    <scope>NUCLEOTIDE SEQUENCE [LARGE SCALE GENOMIC DNA]</scope>
</reference>
<sequence length="103" mass="11511">MVHQMEFEHPKENDQGLGFLVPPDGTPFLLSTDVVPFPNAAATSCDKSMSKPWSNDELIFGEGQGEGKKEDEGAKVLLPNKKRCGCTRRWLQMEEVWAKGCEE</sequence>
<dbReference type="AlphaFoldDB" id="A0A426WX65"/>
<gene>
    <name evidence="1" type="ORF">B296_00051995</name>
</gene>
<accession>A0A426WX65</accession>
<proteinExistence type="predicted"/>
<dbReference type="Proteomes" id="UP000287651">
    <property type="component" value="Unassembled WGS sequence"/>
</dbReference>
<dbReference type="EMBL" id="AMZH03035209">
    <property type="protein sequence ID" value="RRT31876.1"/>
    <property type="molecule type" value="Genomic_DNA"/>
</dbReference>
<name>A0A426WX65_ENSVE</name>
<protein>
    <submittedName>
        <fullName evidence="1">Uncharacterized protein</fullName>
    </submittedName>
</protein>
<evidence type="ECO:0000313" key="1">
    <source>
        <dbReference type="EMBL" id="RRT31876.1"/>
    </source>
</evidence>
<organism evidence="1 2">
    <name type="scientific">Ensete ventricosum</name>
    <name type="common">Abyssinian banana</name>
    <name type="synonym">Musa ensete</name>
    <dbReference type="NCBI Taxonomy" id="4639"/>
    <lineage>
        <taxon>Eukaryota</taxon>
        <taxon>Viridiplantae</taxon>
        <taxon>Streptophyta</taxon>
        <taxon>Embryophyta</taxon>
        <taxon>Tracheophyta</taxon>
        <taxon>Spermatophyta</taxon>
        <taxon>Magnoliopsida</taxon>
        <taxon>Liliopsida</taxon>
        <taxon>Zingiberales</taxon>
        <taxon>Musaceae</taxon>
        <taxon>Ensete</taxon>
    </lineage>
</organism>